<accession>A0ACB9GFP7</accession>
<name>A0ACB9GFP7_CICIN</name>
<dbReference type="Proteomes" id="UP001055811">
    <property type="component" value="Linkage Group LG02"/>
</dbReference>
<organism evidence="1 2">
    <name type="scientific">Cichorium intybus</name>
    <name type="common">Chicory</name>
    <dbReference type="NCBI Taxonomy" id="13427"/>
    <lineage>
        <taxon>Eukaryota</taxon>
        <taxon>Viridiplantae</taxon>
        <taxon>Streptophyta</taxon>
        <taxon>Embryophyta</taxon>
        <taxon>Tracheophyta</taxon>
        <taxon>Spermatophyta</taxon>
        <taxon>Magnoliopsida</taxon>
        <taxon>eudicotyledons</taxon>
        <taxon>Gunneridae</taxon>
        <taxon>Pentapetalae</taxon>
        <taxon>asterids</taxon>
        <taxon>campanulids</taxon>
        <taxon>Asterales</taxon>
        <taxon>Asteraceae</taxon>
        <taxon>Cichorioideae</taxon>
        <taxon>Cichorieae</taxon>
        <taxon>Cichoriinae</taxon>
        <taxon>Cichorium</taxon>
    </lineage>
</organism>
<protein>
    <submittedName>
        <fullName evidence="1">Uncharacterized protein</fullName>
    </submittedName>
</protein>
<dbReference type="EMBL" id="CM042010">
    <property type="protein sequence ID" value="KAI3781826.1"/>
    <property type="molecule type" value="Genomic_DNA"/>
</dbReference>
<proteinExistence type="predicted"/>
<comment type="caution">
    <text evidence="1">The sequence shown here is derived from an EMBL/GenBank/DDBJ whole genome shotgun (WGS) entry which is preliminary data.</text>
</comment>
<reference evidence="1 2" key="2">
    <citation type="journal article" date="2022" name="Mol. Ecol. Resour.">
        <title>The genomes of chicory, endive, great burdock and yacon provide insights into Asteraceae paleo-polyploidization history and plant inulin production.</title>
        <authorList>
            <person name="Fan W."/>
            <person name="Wang S."/>
            <person name="Wang H."/>
            <person name="Wang A."/>
            <person name="Jiang F."/>
            <person name="Liu H."/>
            <person name="Zhao H."/>
            <person name="Xu D."/>
            <person name="Zhang Y."/>
        </authorList>
    </citation>
    <scope>NUCLEOTIDE SEQUENCE [LARGE SCALE GENOMIC DNA]</scope>
    <source>
        <strain evidence="2">cv. Punajuju</strain>
        <tissue evidence="1">Leaves</tissue>
    </source>
</reference>
<gene>
    <name evidence="1" type="ORF">L2E82_11852</name>
</gene>
<sequence>MFPNATVSEVEGKLFNPCRLDKVGDYNHSLEREVVGDSEEETDWESNDSFSDEDLLIKSDEGTRAGFSDEDDEQSNHDDDADSVSRESVFEDALYASSTHATIDEDAFRASPTHAGEKKDVVSVVRGTVVEEAVDQSSTYATVFEEVAYASPTFATADEVGDAIPGGRQ</sequence>
<reference evidence="2" key="1">
    <citation type="journal article" date="2022" name="Mol. Ecol. Resour.">
        <title>The genomes of chicory, endive, great burdock and yacon provide insights into Asteraceae palaeo-polyploidization history and plant inulin production.</title>
        <authorList>
            <person name="Fan W."/>
            <person name="Wang S."/>
            <person name="Wang H."/>
            <person name="Wang A."/>
            <person name="Jiang F."/>
            <person name="Liu H."/>
            <person name="Zhao H."/>
            <person name="Xu D."/>
            <person name="Zhang Y."/>
        </authorList>
    </citation>
    <scope>NUCLEOTIDE SEQUENCE [LARGE SCALE GENOMIC DNA]</scope>
    <source>
        <strain evidence="2">cv. Punajuju</strain>
    </source>
</reference>
<keyword evidence="2" id="KW-1185">Reference proteome</keyword>
<evidence type="ECO:0000313" key="1">
    <source>
        <dbReference type="EMBL" id="KAI3781826.1"/>
    </source>
</evidence>
<evidence type="ECO:0000313" key="2">
    <source>
        <dbReference type="Proteomes" id="UP001055811"/>
    </source>
</evidence>